<dbReference type="Pfam" id="PF00472">
    <property type="entry name" value="RF-1"/>
    <property type="match status" value="1"/>
</dbReference>
<dbReference type="STRING" id="1189621.A3SI_05097"/>
<dbReference type="EMBL" id="AJYA01000010">
    <property type="protein sequence ID" value="EIM78010.1"/>
    <property type="molecule type" value="Genomic_DNA"/>
</dbReference>
<organism evidence="3 4">
    <name type="scientific">Nitritalea halalkaliphila LW7</name>
    <dbReference type="NCBI Taxonomy" id="1189621"/>
    <lineage>
        <taxon>Bacteria</taxon>
        <taxon>Pseudomonadati</taxon>
        <taxon>Bacteroidota</taxon>
        <taxon>Cytophagia</taxon>
        <taxon>Cytophagales</taxon>
        <taxon>Cyclobacteriaceae</taxon>
        <taxon>Nitritalea</taxon>
    </lineage>
</organism>
<protein>
    <submittedName>
        <fullName evidence="3">Class I peptide chain release factor</fullName>
    </submittedName>
</protein>
<dbReference type="PANTHER" id="PTHR47814:SF1">
    <property type="entry name" value="PEPTIDYL-TRNA HYDROLASE ARFB"/>
    <property type="match status" value="1"/>
</dbReference>
<dbReference type="NCBIfam" id="NF006718">
    <property type="entry name" value="PRK09256.1"/>
    <property type="match status" value="1"/>
</dbReference>
<reference evidence="3 4" key="1">
    <citation type="submission" date="2012-05" db="EMBL/GenBank/DDBJ databases">
        <title>Genome sequence of Nitritalea halalkaliphila LW7.</title>
        <authorList>
            <person name="Jangir P.K."/>
            <person name="Singh A."/>
            <person name="Shivaji S."/>
            <person name="Sharma R."/>
        </authorList>
    </citation>
    <scope>NUCLEOTIDE SEQUENCE [LARGE SCALE GENOMIC DNA]</scope>
    <source>
        <strain evidence="3 4">LW7</strain>
    </source>
</reference>
<dbReference type="PATRIC" id="fig|1189621.3.peg.1063"/>
<dbReference type="GO" id="GO:0004045">
    <property type="term" value="F:peptidyl-tRNA hydrolase activity"/>
    <property type="evidence" value="ECO:0007669"/>
    <property type="project" value="TreeGrafter"/>
</dbReference>
<name>I5C858_9BACT</name>
<dbReference type="GO" id="GO:0072344">
    <property type="term" value="P:rescue of stalled ribosome"/>
    <property type="evidence" value="ECO:0007669"/>
    <property type="project" value="TreeGrafter"/>
</dbReference>
<dbReference type="PANTHER" id="PTHR47814">
    <property type="entry name" value="PEPTIDYL-TRNA HYDROLASE ARFB"/>
    <property type="match status" value="1"/>
</dbReference>
<dbReference type="Gene3D" id="3.30.160.20">
    <property type="match status" value="1"/>
</dbReference>
<feature type="compositionally biased region" description="Basic and acidic residues" evidence="1">
    <location>
        <begin position="117"/>
        <end position="127"/>
    </location>
</feature>
<keyword evidence="4" id="KW-1185">Reference proteome</keyword>
<dbReference type="GO" id="GO:0043022">
    <property type="term" value="F:ribosome binding"/>
    <property type="evidence" value="ECO:0007669"/>
    <property type="project" value="TreeGrafter"/>
</dbReference>
<dbReference type="InterPro" id="IPR000352">
    <property type="entry name" value="Pep_chain_release_fac_I"/>
</dbReference>
<feature type="region of interest" description="Disordered" evidence="1">
    <location>
        <begin position="105"/>
        <end position="140"/>
    </location>
</feature>
<dbReference type="GO" id="GO:0003747">
    <property type="term" value="F:translation release factor activity"/>
    <property type="evidence" value="ECO:0007669"/>
    <property type="project" value="InterPro"/>
</dbReference>
<dbReference type="Proteomes" id="UP000005551">
    <property type="component" value="Unassembled WGS sequence"/>
</dbReference>
<feature type="domain" description="Prokaryotic-type class I peptide chain release factors" evidence="2">
    <location>
        <begin position="13"/>
        <end position="131"/>
    </location>
</feature>
<dbReference type="AlphaFoldDB" id="I5C858"/>
<sequence>MHTLLEKIRLKALDSCLRFTSSRSSGPGGQNVNKVNSRVSLHFELEACPLLEEPEKAFLAKKLSKILDQKGVLHLHAQEKRSQLENKQVCIKKFYALLRKVSTPKPIRKATKPAKGAIEKRLQDKKQHAQKKQWRQERWD</sequence>
<evidence type="ECO:0000313" key="3">
    <source>
        <dbReference type="EMBL" id="EIM78010.1"/>
    </source>
</evidence>
<evidence type="ECO:0000256" key="1">
    <source>
        <dbReference type="SAM" id="MobiDB-lite"/>
    </source>
</evidence>
<dbReference type="RefSeq" id="WP_009053777.1">
    <property type="nucleotide sequence ID" value="NZ_AJYA01000010.1"/>
</dbReference>
<gene>
    <name evidence="3" type="ORF">A3SI_05097</name>
</gene>
<evidence type="ECO:0000313" key="4">
    <source>
        <dbReference type="Proteomes" id="UP000005551"/>
    </source>
</evidence>
<evidence type="ECO:0000259" key="2">
    <source>
        <dbReference type="Pfam" id="PF00472"/>
    </source>
</evidence>
<accession>I5C858</accession>
<dbReference type="OrthoDB" id="9815709at2"/>
<comment type="caution">
    <text evidence="3">The sequence shown here is derived from an EMBL/GenBank/DDBJ whole genome shotgun (WGS) entry which is preliminary data.</text>
</comment>
<dbReference type="SUPFAM" id="SSF110916">
    <property type="entry name" value="Peptidyl-tRNA hydrolase domain-like"/>
    <property type="match status" value="1"/>
</dbReference>
<proteinExistence type="predicted"/>